<feature type="region of interest" description="Disordered" evidence="1">
    <location>
        <begin position="195"/>
        <end position="236"/>
    </location>
</feature>
<proteinExistence type="predicted"/>
<feature type="compositionally biased region" description="Basic and acidic residues" evidence="1">
    <location>
        <begin position="195"/>
        <end position="214"/>
    </location>
</feature>
<accession>A0A6L2KA27</accession>
<dbReference type="AlphaFoldDB" id="A0A6L2KA27"/>
<protein>
    <submittedName>
        <fullName evidence="2">Uncharacterized protein</fullName>
    </submittedName>
</protein>
<sequence>MSSVPFEILRLGIRNEQNLFSLNIASLDSIILLIQIDSLGSITKKLKALKCSAYPTKMHSMPLSPKVFSVGSGSFITVLQPQTLSLGTPAGRVILFGIIPTTISDTTPVIAPPTTETPIIAPTIPPSPDYTPASPDYSPASETESDLSEDPSSGHIPPLPAPIPHGRPYRYHPNGPVHMMTARKRVRPLHVQHHFVDHSSSDSSSRHSSSDHSSLDLPSTSAGPSHKRRRSPMTSVPALPLVSGALSPIRADLIPSPKRVRDIGYLADVEVGPRKTRVERVTHPAMPEDIPELLRREQQRRLRGTASVESQRVDRLQRGMSRMQREMRKMRRFRFYDRVRVGRLEACARKHMDYHL</sequence>
<dbReference type="EMBL" id="BKCJ010001889">
    <property type="protein sequence ID" value="GEU44754.1"/>
    <property type="molecule type" value="Genomic_DNA"/>
</dbReference>
<gene>
    <name evidence="2" type="ORF">Tci_016732</name>
</gene>
<organism evidence="2">
    <name type="scientific">Tanacetum cinerariifolium</name>
    <name type="common">Dalmatian daisy</name>
    <name type="synonym">Chrysanthemum cinerariifolium</name>
    <dbReference type="NCBI Taxonomy" id="118510"/>
    <lineage>
        <taxon>Eukaryota</taxon>
        <taxon>Viridiplantae</taxon>
        <taxon>Streptophyta</taxon>
        <taxon>Embryophyta</taxon>
        <taxon>Tracheophyta</taxon>
        <taxon>Spermatophyta</taxon>
        <taxon>Magnoliopsida</taxon>
        <taxon>eudicotyledons</taxon>
        <taxon>Gunneridae</taxon>
        <taxon>Pentapetalae</taxon>
        <taxon>asterids</taxon>
        <taxon>campanulids</taxon>
        <taxon>Asterales</taxon>
        <taxon>Asteraceae</taxon>
        <taxon>Asteroideae</taxon>
        <taxon>Anthemideae</taxon>
        <taxon>Anthemidinae</taxon>
        <taxon>Tanacetum</taxon>
    </lineage>
</organism>
<feature type="region of interest" description="Disordered" evidence="1">
    <location>
        <begin position="109"/>
        <end position="176"/>
    </location>
</feature>
<name>A0A6L2KA27_TANCI</name>
<evidence type="ECO:0000256" key="1">
    <source>
        <dbReference type="SAM" id="MobiDB-lite"/>
    </source>
</evidence>
<comment type="caution">
    <text evidence="2">The sequence shown here is derived from an EMBL/GenBank/DDBJ whole genome shotgun (WGS) entry which is preliminary data.</text>
</comment>
<reference evidence="2" key="1">
    <citation type="journal article" date="2019" name="Sci. Rep.">
        <title>Draft genome of Tanacetum cinerariifolium, the natural source of mosquito coil.</title>
        <authorList>
            <person name="Yamashiro T."/>
            <person name="Shiraishi A."/>
            <person name="Satake H."/>
            <person name="Nakayama K."/>
        </authorList>
    </citation>
    <scope>NUCLEOTIDE SEQUENCE</scope>
</reference>
<feature type="compositionally biased region" description="Low complexity" evidence="1">
    <location>
        <begin position="109"/>
        <end position="122"/>
    </location>
</feature>
<evidence type="ECO:0000313" key="2">
    <source>
        <dbReference type="EMBL" id="GEU44754.1"/>
    </source>
</evidence>